<dbReference type="RefSeq" id="WP_052794199.1">
    <property type="nucleotide sequence ID" value="NZ_AP028330.1"/>
</dbReference>
<sequence length="405" mass="46818">MNKCPLCEDEEDLKQLFEASNAFVSVAEIQKFPYKKSDNYCKGDLDIEIVQCNKCGYIYNTKFDNNKMQKAYCSGEYITPITLSKTMNSYVKFLRDKIKQYAKKDSIFLEIAPGGCDLLFALSKDSKFIYSVDPSVTPSTLLKDVQNIQHIKGCFSYDVINQKLSHKIDFIISRHLIEHIDTPRKFLEDIVKIIANNGIIYLETPNILNIFESKRFYEIRHEHCGYYQNATLINIMKEFGCELLECLSLYDGQWLGWFFKKNSNFCQSKEDFKVFDETINIELINEKNKLEQLLLNYKKIAIYGGGSHANSLISYLSTNICKKIVCAIDKDKRRHGTYLQNSDILILEPSIENLKNIDCIVMAMPIYEKIVFEKEILKILTEGKIGLDIIFTSNIIQTKSQCFKG</sequence>
<evidence type="ECO:0000313" key="1">
    <source>
        <dbReference type="EMBL" id="ECZ5738743.1"/>
    </source>
</evidence>
<dbReference type="Gene3D" id="3.40.50.150">
    <property type="entry name" value="Vaccinia Virus protein VP39"/>
    <property type="match status" value="1"/>
</dbReference>
<protein>
    <submittedName>
        <fullName evidence="1">Class I SAM-dependent methyltransferase</fullName>
    </submittedName>
</protein>
<evidence type="ECO:0000313" key="2">
    <source>
        <dbReference type="Proteomes" id="UP000421425"/>
    </source>
</evidence>
<dbReference type="AlphaFoldDB" id="A0A430U322"/>
<dbReference type="GO" id="GO:0032259">
    <property type="term" value="P:methylation"/>
    <property type="evidence" value="ECO:0007669"/>
    <property type="project" value="UniProtKB-KW"/>
</dbReference>
<dbReference type="Pfam" id="PF13489">
    <property type="entry name" value="Methyltransf_23"/>
    <property type="match status" value="1"/>
</dbReference>
<accession>A0A430U322</accession>
<proteinExistence type="predicted"/>
<comment type="caution">
    <text evidence="1">The sequence shown here is derived from an EMBL/GenBank/DDBJ whole genome shotgun (WGS) entry which is preliminary data.</text>
</comment>
<organism evidence="1 2">
    <name type="scientific">Campylobacter jejuni</name>
    <dbReference type="NCBI Taxonomy" id="197"/>
    <lineage>
        <taxon>Bacteria</taxon>
        <taxon>Pseudomonadati</taxon>
        <taxon>Campylobacterota</taxon>
        <taxon>Epsilonproteobacteria</taxon>
        <taxon>Campylobacterales</taxon>
        <taxon>Campylobacteraceae</taxon>
        <taxon>Campylobacter</taxon>
    </lineage>
</organism>
<reference evidence="1 2" key="1">
    <citation type="submission" date="2019-10" db="EMBL/GenBank/DDBJ databases">
        <authorList>
            <consortium name="PulseNet: The National Subtyping Network for Foodborne Disease Surveillance"/>
            <person name="Tarr C.L."/>
            <person name="Trees E."/>
            <person name="Katz L.S."/>
            <person name="Carleton-Romer H.A."/>
            <person name="Stroika S."/>
            <person name="Kucerova Z."/>
            <person name="Roache K.F."/>
            <person name="Sabol A.L."/>
            <person name="Besser J."/>
            <person name="Gerner-Smidt P."/>
        </authorList>
    </citation>
    <scope>NUCLEOTIDE SEQUENCE [LARGE SCALE GENOMIC DNA]</scope>
    <source>
        <strain evidence="1 2">PNUSAC012091</strain>
    </source>
</reference>
<gene>
    <name evidence="1" type="ORF">F8Y55_09020</name>
</gene>
<dbReference type="EMBL" id="AALHBX010000022">
    <property type="protein sequence ID" value="ECZ5738743.1"/>
    <property type="molecule type" value="Genomic_DNA"/>
</dbReference>
<keyword evidence="1" id="KW-0489">Methyltransferase</keyword>
<dbReference type="SUPFAM" id="SSF53335">
    <property type="entry name" value="S-adenosyl-L-methionine-dependent methyltransferases"/>
    <property type="match status" value="1"/>
</dbReference>
<name>A0A430U322_CAMJU</name>
<dbReference type="Gene3D" id="3.40.50.720">
    <property type="entry name" value="NAD(P)-binding Rossmann-like Domain"/>
    <property type="match status" value="1"/>
</dbReference>
<dbReference type="Proteomes" id="UP000421425">
    <property type="component" value="Unassembled WGS sequence"/>
</dbReference>
<dbReference type="InterPro" id="IPR029063">
    <property type="entry name" value="SAM-dependent_MTases_sf"/>
</dbReference>
<dbReference type="GO" id="GO:0008168">
    <property type="term" value="F:methyltransferase activity"/>
    <property type="evidence" value="ECO:0007669"/>
    <property type="project" value="UniProtKB-KW"/>
</dbReference>
<keyword evidence="1" id="KW-0808">Transferase</keyword>